<accession>A0A1H8CGJ3</accession>
<dbReference type="OrthoDB" id="595476at2"/>
<protein>
    <submittedName>
        <fullName evidence="2">ParE toxin of type II toxin-antitoxin system, parDE</fullName>
    </submittedName>
</protein>
<dbReference type="STRING" id="573321.SAMN04488505_107108"/>
<sequence length="100" mass="12130">MSYTIAYQKVAIEEYELAIDWYAERSEQAAENLVIAIKEKLDLLRTEPDRYRKTYRQFREVALKKYPYSIVYFINEADKMVIITSIYHHKRSPLNKYKKK</sequence>
<proteinExistence type="predicted"/>
<dbReference type="Gene3D" id="3.30.2310.20">
    <property type="entry name" value="RelE-like"/>
    <property type="match status" value="1"/>
</dbReference>
<dbReference type="InterPro" id="IPR035093">
    <property type="entry name" value="RelE/ParE_toxin_dom_sf"/>
</dbReference>
<organism evidence="2 3">
    <name type="scientific">Chitinophaga rupis</name>
    <dbReference type="NCBI Taxonomy" id="573321"/>
    <lineage>
        <taxon>Bacteria</taxon>
        <taxon>Pseudomonadati</taxon>
        <taxon>Bacteroidota</taxon>
        <taxon>Chitinophagia</taxon>
        <taxon>Chitinophagales</taxon>
        <taxon>Chitinophagaceae</taxon>
        <taxon>Chitinophaga</taxon>
    </lineage>
</organism>
<evidence type="ECO:0000313" key="2">
    <source>
        <dbReference type="EMBL" id="SEM94165.1"/>
    </source>
</evidence>
<evidence type="ECO:0000313" key="3">
    <source>
        <dbReference type="Proteomes" id="UP000198984"/>
    </source>
</evidence>
<dbReference type="Proteomes" id="UP000198984">
    <property type="component" value="Unassembled WGS sequence"/>
</dbReference>
<dbReference type="Pfam" id="PF05016">
    <property type="entry name" value="ParE_toxin"/>
    <property type="match status" value="1"/>
</dbReference>
<dbReference type="AlphaFoldDB" id="A0A1H8CGJ3"/>
<name>A0A1H8CGJ3_9BACT</name>
<dbReference type="RefSeq" id="WP_089918058.1">
    <property type="nucleotide sequence ID" value="NZ_FOBB01000007.1"/>
</dbReference>
<gene>
    <name evidence="2" type="ORF">SAMN04488505_107108</name>
</gene>
<reference evidence="2 3" key="1">
    <citation type="submission" date="2016-10" db="EMBL/GenBank/DDBJ databases">
        <authorList>
            <person name="de Groot N.N."/>
        </authorList>
    </citation>
    <scope>NUCLEOTIDE SEQUENCE [LARGE SCALE GENOMIC DNA]</scope>
    <source>
        <strain evidence="2 3">DSM 21039</strain>
    </source>
</reference>
<dbReference type="EMBL" id="FOBB01000007">
    <property type="protein sequence ID" value="SEM94165.1"/>
    <property type="molecule type" value="Genomic_DNA"/>
</dbReference>
<dbReference type="InterPro" id="IPR007712">
    <property type="entry name" value="RelE/ParE_toxin"/>
</dbReference>
<evidence type="ECO:0000256" key="1">
    <source>
        <dbReference type="ARBA" id="ARBA00022649"/>
    </source>
</evidence>
<keyword evidence="3" id="KW-1185">Reference proteome</keyword>
<keyword evidence="1" id="KW-1277">Toxin-antitoxin system</keyword>